<gene>
    <name evidence="3" type="ORF">SAMN04487850_0301</name>
</gene>
<evidence type="ECO:0000313" key="4">
    <source>
        <dbReference type="Proteomes" id="UP000199373"/>
    </source>
</evidence>
<accession>A0A1I0M437</accession>
<evidence type="ECO:0000256" key="1">
    <source>
        <dbReference type="ARBA" id="ARBA00022723"/>
    </source>
</evidence>
<evidence type="ECO:0000313" key="3">
    <source>
        <dbReference type="EMBL" id="SEV83042.1"/>
    </source>
</evidence>
<dbReference type="AlphaFoldDB" id="A0A1I0M437"/>
<evidence type="ECO:0000256" key="2">
    <source>
        <dbReference type="ARBA" id="ARBA00022801"/>
    </source>
</evidence>
<protein>
    <submittedName>
        <fullName evidence="3">Dipeptidyl-peptidase-3</fullName>
    </submittedName>
</protein>
<dbReference type="PANTHER" id="PTHR23422:SF11">
    <property type="entry name" value="DIPEPTIDYL PEPTIDASE 3"/>
    <property type="match status" value="1"/>
</dbReference>
<sequence>MDFEYRDERFADLQLLRYRLNGFEKLTLQQKELVYYLAKAALSGRDITFDQFGKYNLRIRKMLEVIYVDKTTSHESEEFKALEVYLKRIWFSSGIHHHYGCEKFKPGFSPEFLRAALVKVDSRKLPLKEGETVANLCDELFPVIFDDSVLPKRVNKADGEDLLLTSACHFYDGVTQEEAEQFYADMKIQHADTNAPISYGLNSTLVKENGILQEQVWCASGKYANAIQHIIYWLGKARDVAENNQQKKVISLLIKYYESGDLSIFNEYCIEWLKEHDSVVDFINGFIEVYGDPLGLKGSWEGLVEYIDEEATQRTQTISRHAQWFEDHSPVDPRFRKPVVKGVSANVICAAMLGGDEYPSTAIGINLPNADWIRAEYGSKSITISNITEAYNKASRGNGFKEEFVIDKDTLQLIDKYGDICDDLHTDLHECLGHGSGQLLAGVDPDALKAYGNTIEEARADLFGLYYIADKKLIELGLLPDSEAYKSQYYTYMMNGLMTQLIRINPGNHIEEAHMRNRALIAHWCLENGHAVKLVKHKGKTYVEITDYEELRALIARLLAEVQRIKSEGDYEAARQLVEKYAVKVDPILHEEVLERYKRLDLAPYKGFINPMMLPVYDNNGCITDIQLNYGESYAHQMLRYSSEYGTLI</sequence>
<dbReference type="GO" id="GO:0016787">
    <property type="term" value="F:hydrolase activity"/>
    <property type="evidence" value="ECO:0007669"/>
    <property type="project" value="UniProtKB-KW"/>
</dbReference>
<dbReference type="Pfam" id="PF03571">
    <property type="entry name" value="Peptidase_M49"/>
    <property type="match status" value="2"/>
</dbReference>
<keyword evidence="2" id="KW-0378">Hydrolase</keyword>
<dbReference type="GO" id="GO:0046872">
    <property type="term" value="F:metal ion binding"/>
    <property type="evidence" value="ECO:0007669"/>
    <property type="project" value="UniProtKB-KW"/>
</dbReference>
<proteinExistence type="predicted"/>
<dbReference type="EMBL" id="FOIQ01000001">
    <property type="protein sequence ID" value="SEV83042.1"/>
    <property type="molecule type" value="Genomic_DNA"/>
</dbReference>
<name>A0A1I0M437_9BACT</name>
<keyword evidence="1" id="KW-0479">Metal-binding</keyword>
<organism evidence="3 4">
    <name type="scientific">Prevotella aff. ruminicola Tc2-24</name>
    <dbReference type="NCBI Taxonomy" id="81582"/>
    <lineage>
        <taxon>Bacteria</taxon>
        <taxon>Pseudomonadati</taxon>
        <taxon>Bacteroidota</taxon>
        <taxon>Bacteroidia</taxon>
        <taxon>Bacteroidales</taxon>
        <taxon>Prevotellaceae</taxon>
        <taxon>Prevotella</taxon>
    </lineage>
</organism>
<dbReference type="PANTHER" id="PTHR23422">
    <property type="entry name" value="DIPEPTIDYL PEPTIDASE III-RELATED"/>
    <property type="match status" value="1"/>
</dbReference>
<dbReference type="InterPro" id="IPR039461">
    <property type="entry name" value="Peptidase_M49"/>
</dbReference>
<dbReference type="Proteomes" id="UP000199373">
    <property type="component" value="Unassembled WGS sequence"/>
</dbReference>
<reference evidence="3 4" key="1">
    <citation type="submission" date="2016-10" db="EMBL/GenBank/DDBJ databases">
        <authorList>
            <person name="de Groot N.N."/>
        </authorList>
    </citation>
    <scope>NUCLEOTIDE SEQUENCE [LARGE SCALE GENOMIC DNA]</scope>
    <source>
        <strain evidence="3 4">TC2-24</strain>
    </source>
</reference>
<keyword evidence="4" id="KW-1185">Reference proteome</keyword>
<dbReference type="Gene3D" id="3.30.540.30">
    <property type="match status" value="1"/>
</dbReference>
<dbReference type="RefSeq" id="WP_091914251.1">
    <property type="nucleotide sequence ID" value="NZ_FOIQ01000001.1"/>
</dbReference>